<proteinExistence type="predicted"/>
<comment type="caution">
    <text evidence="2">The sequence shown here is derived from an EMBL/GenBank/DDBJ whole genome shotgun (WGS) entry which is preliminary data.</text>
</comment>
<dbReference type="Proteomes" id="UP000482295">
    <property type="component" value="Unassembled WGS sequence"/>
</dbReference>
<evidence type="ECO:0000313" key="3">
    <source>
        <dbReference type="Proteomes" id="UP000482295"/>
    </source>
</evidence>
<name>A0A7C9LQV3_9BACT</name>
<evidence type="ECO:0008006" key="4">
    <source>
        <dbReference type="Google" id="ProtNLM"/>
    </source>
</evidence>
<gene>
    <name evidence="2" type="ORF">F0475_01595</name>
</gene>
<organism evidence="2 3">
    <name type="scientific">Prevotella vespertina</name>
    <dbReference type="NCBI Taxonomy" id="2608404"/>
    <lineage>
        <taxon>Bacteria</taxon>
        <taxon>Pseudomonadati</taxon>
        <taxon>Bacteroidota</taxon>
        <taxon>Bacteroidia</taxon>
        <taxon>Bacteroidales</taxon>
        <taxon>Prevotellaceae</taxon>
        <taxon>Prevotella</taxon>
    </lineage>
</organism>
<feature type="transmembrane region" description="Helical" evidence="1">
    <location>
        <begin position="140"/>
        <end position="162"/>
    </location>
</feature>
<dbReference type="AlphaFoldDB" id="A0A7C9LQV3"/>
<protein>
    <recommendedName>
        <fullName evidence="4">Zinc ribbon domain-containing protein</fullName>
    </recommendedName>
</protein>
<sequence>MRYTVKCNECGREFVAETEKYGTMKYRCPYCGNVLTCRFDAPTAFRTRARSVLPLADATPVEVKKAAKLPTVEPNVLNTPSKEKLAEMREKLAEASHKALQASLHAGETLRNATDNATEFMSKSSSRLRKFQEKYEDGDLWIFFGFSLLFILSVLLCLFIYAEIVKVIADANASLFKAYIEFRNTYL</sequence>
<evidence type="ECO:0000256" key="1">
    <source>
        <dbReference type="SAM" id="Phobius"/>
    </source>
</evidence>
<dbReference type="RefSeq" id="WP_155715095.1">
    <property type="nucleotide sequence ID" value="NZ_VVIQ01000002.1"/>
</dbReference>
<evidence type="ECO:0000313" key="2">
    <source>
        <dbReference type="EMBL" id="MUL27041.1"/>
    </source>
</evidence>
<keyword evidence="1" id="KW-0472">Membrane</keyword>
<reference evidence="2 3" key="1">
    <citation type="submission" date="2019-09" db="EMBL/GenBank/DDBJ databases">
        <title>Prevotella A2879 sp. nov., isolated from an abscess of a patient.</title>
        <authorList>
            <person name="Buhl M."/>
            <person name="Oberhettinger P."/>
        </authorList>
    </citation>
    <scope>NUCLEOTIDE SEQUENCE [LARGE SCALE GENOMIC DNA]</scope>
    <source>
        <strain evidence="2 3">A2879</strain>
    </source>
</reference>
<keyword evidence="1" id="KW-1133">Transmembrane helix</keyword>
<accession>A0A7C9LQV3</accession>
<keyword evidence="1" id="KW-0812">Transmembrane</keyword>
<dbReference type="EMBL" id="VVIQ01000002">
    <property type="protein sequence ID" value="MUL27041.1"/>
    <property type="molecule type" value="Genomic_DNA"/>
</dbReference>
<keyword evidence="3" id="KW-1185">Reference proteome</keyword>